<dbReference type="Proteomes" id="UP001595616">
    <property type="component" value="Unassembled WGS sequence"/>
</dbReference>
<sequence length="770" mass="88148">MQIPKKQYVILLLVLITIGFQSKAQRYYGVTETTYGQNRLQTKRIDWKTIKSNNFEFNFYRGGEELAKKAARKAESEYLRITETLGYTPFSVMKLFIFNNPEDVKQSNIGLTSPTDLDGGILNLSKARVELAYNKNDSLFEKQLIKEITTLFVYDMLYGGSLKEAVQSQLLLMVPDWYIKGISAYIAEPNNSARFYDFKAAIIANEKTKISHLKDEESELIGQSIWHYIALKYGRDNISNILNLTRIIRNEQSSITSTLGVSYNRFLKEWKAFYVNNAAEETTQETSPALEEKNVAEVPLKSKMKDLRPGEVDTDFYEFDGASVLKYQEQIALEGISEKESVYQKDVKFSRLTEELKLGPTKAYQNLLVSNEIKKEILIDPVRKFGIGAEMILNDLLENHVISIGGYVKPSTPFFKNYDYHVEYANFSKKVDFKLRFDRRSVNFESIDKTNDFLFRPLNVFPLDNTNATLISRRVFMQKISASAAYPLSPNLRVEFKPFYTKTTDIEYEVPGRDNISNSYLSGQFNLVFDNTVFTSKQVQQGTKVLLSYDRNMAISNPDKNFKTLNIDARHYQKIVKGLSFAGRFNLGRSMGNSPKYSFLGGVENWINRSIYPAQGLLPGTEGDFQDILFYNFPGNLRGFDYARLFGSNYILTNLELRTSLSEYFPKSSLTSSFLRNLQFVLFSDIGTAWNGNKGPFSKQNSLNTILIGTDQRSPFFAEVTNFKNPFLQGFGVGLRTNILGLYVKGDYAWGREDKQFNKPMLHLSFGTDF</sequence>
<organism evidence="1 2">
    <name type="scientific">Lacihabitans lacunae</name>
    <dbReference type="NCBI Taxonomy" id="1028214"/>
    <lineage>
        <taxon>Bacteria</taxon>
        <taxon>Pseudomonadati</taxon>
        <taxon>Bacteroidota</taxon>
        <taxon>Cytophagia</taxon>
        <taxon>Cytophagales</taxon>
        <taxon>Leadbetterellaceae</taxon>
        <taxon>Lacihabitans</taxon>
    </lineage>
</organism>
<dbReference type="Gene3D" id="2.40.160.50">
    <property type="entry name" value="membrane protein fhac: a member of the omp85/tpsb transporter family"/>
    <property type="match status" value="1"/>
</dbReference>
<reference evidence="2" key="1">
    <citation type="journal article" date="2019" name="Int. J. Syst. Evol. Microbiol.">
        <title>The Global Catalogue of Microorganisms (GCM) 10K type strain sequencing project: providing services to taxonomists for standard genome sequencing and annotation.</title>
        <authorList>
            <consortium name="The Broad Institute Genomics Platform"/>
            <consortium name="The Broad Institute Genome Sequencing Center for Infectious Disease"/>
            <person name="Wu L."/>
            <person name="Ma J."/>
        </authorList>
    </citation>
    <scope>NUCLEOTIDE SEQUENCE [LARGE SCALE GENOMIC DNA]</scope>
    <source>
        <strain evidence="2">CECT 7956</strain>
    </source>
</reference>
<keyword evidence="2" id="KW-1185">Reference proteome</keyword>
<protein>
    <recommendedName>
        <fullName evidence="3">Bacterial surface antigen (D15) domain-containing protein</fullName>
    </recommendedName>
</protein>
<dbReference type="EMBL" id="JBHRYQ010000001">
    <property type="protein sequence ID" value="MFC3812685.1"/>
    <property type="molecule type" value="Genomic_DNA"/>
</dbReference>
<evidence type="ECO:0008006" key="3">
    <source>
        <dbReference type="Google" id="ProtNLM"/>
    </source>
</evidence>
<gene>
    <name evidence="1" type="ORF">ACFOOI_18630</name>
</gene>
<evidence type="ECO:0000313" key="1">
    <source>
        <dbReference type="EMBL" id="MFC3812685.1"/>
    </source>
</evidence>
<accession>A0ABV7Z0D4</accession>
<evidence type="ECO:0000313" key="2">
    <source>
        <dbReference type="Proteomes" id="UP001595616"/>
    </source>
</evidence>
<dbReference type="RefSeq" id="WP_379839576.1">
    <property type="nucleotide sequence ID" value="NZ_JBHRYQ010000001.1"/>
</dbReference>
<name>A0ABV7Z0D4_9BACT</name>
<comment type="caution">
    <text evidence="1">The sequence shown here is derived from an EMBL/GenBank/DDBJ whole genome shotgun (WGS) entry which is preliminary data.</text>
</comment>
<proteinExistence type="predicted"/>